<evidence type="ECO:0000313" key="3">
    <source>
        <dbReference type="Proteomes" id="UP000191285"/>
    </source>
</evidence>
<sequence length="628" mass="68277">MASLGNQFLPMDIQTQSDDWVDFEQFLDLPVAYGDEYSASATVSPDLSLPYDAETLGNDPPDFSQSAFPDIFNYGTSDQFLADQSPVFGMMADTPIFDDEMINAYQPYDNAFSFRQMVETQAAADPRTTSLKEKRREAAIALHLQRLCDDTARDLDMSSDSNTSFSSPSWSEYMRESISPQPASFASPENTPAPAPAPTSNTGTGGFEMVLDLNMNATTNVPKKQKPRSQAQKENYIKARKYGACEKHKKQHKRCNCLEKAAARAGVSDVPLTTVVRERSIQPVLQKPVLPDMRSSGVPGHDPSLVPRLSTKMIKRSTSSSPEHDPSRGLCAVLPTVRPTKQSDVPGHDRQYSVPGVSSVDRGGKFVPAILATTDKTGKRSSNVPGYYSQSNGFVIPPVSQNTGRSTGLSGQENSSLQASVFRSVNATRDSALRWRTVGSVPMVSRKESRDNNVSSATYRNAYVPSGAVLQVRRPDTGVSSNLPEREMPISVSFRHSQSPRELQNSNVVRRPRTSHKPALHGLEHPVDVLSAAPNLGPKQSLVPRPVHSRPSASAMAVLALSSGQVIQSITSEIGGLFSSVLSTISGAWRTSSATSFASRSENLIFNTLSFCGARMMSVKRGLSFCKI</sequence>
<evidence type="ECO:0000313" key="2">
    <source>
        <dbReference type="EMBL" id="OQE28872.1"/>
    </source>
</evidence>
<name>A0A1V6TR72_9EURO</name>
<proteinExistence type="predicted"/>
<reference evidence="3" key="1">
    <citation type="journal article" date="2017" name="Nat. Microbiol.">
        <title>Global analysis of biosynthetic gene clusters reveals vast potential of secondary metabolite production in Penicillium species.</title>
        <authorList>
            <person name="Nielsen J.C."/>
            <person name="Grijseels S."/>
            <person name="Prigent S."/>
            <person name="Ji B."/>
            <person name="Dainat J."/>
            <person name="Nielsen K.F."/>
            <person name="Frisvad J.C."/>
            <person name="Workman M."/>
            <person name="Nielsen J."/>
        </authorList>
    </citation>
    <scope>NUCLEOTIDE SEQUENCE [LARGE SCALE GENOMIC DNA]</scope>
    <source>
        <strain evidence="3">IBT 24891</strain>
    </source>
</reference>
<dbReference type="Proteomes" id="UP000191285">
    <property type="component" value="Unassembled WGS sequence"/>
</dbReference>
<organism evidence="2 3">
    <name type="scientific">Penicillium steckii</name>
    <dbReference type="NCBI Taxonomy" id="303698"/>
    <lineage>
        <taxon>Eukaryota</taxon>
        <taxon>Fungi</taxon>
        <taxon>Dikarya</taxon>
        <taxon>Ascomycota</taxon>
        <taxon>Pezizomycotina</taxon>
        <taxon>Eurotiomycetes</taxon>
        <taxon>Eurotiomycetidae</taxon>
        <taxon>Eurotiales</taxon>
        <taxon>Aspergillaceae</taxon>
        <taxon>Penicillium</taxon>
    </lineage>
</organism>
<feature type="region of interest" description="Disordered" evidence="1">
    <location>
        <begin position="338"/>
        <end position="357"/>
    </location>
</feature>
<comment type="caution">
    <text evidence="2">The sequence shown here is derived from an EMBL/GenBank/DDBJ whole genome shotgun (WGS) entry which is preliminary data.</text>
</comment>
<evidence type="ECO:0000256" key="1">
    <source>
        <dbReference type="SAM" id="MobiDB-lite"/>
    </source>
</evidence>
<feature type="compositionally biased region" description="Low complexity" evidence="1">
    <location>
        <begin position="158"/>
        <end position="171"/>
    </location>
</feature>
<accession>A0A1V6TR72</accession>
<dbReference type="EMBL" id="MLKD01000003">
    <property type="protein sequence ID" value="OQE28872.1"/>
    <property type="molecule type" value="Genomic_DNA"/>
</dbReference>
<dbReference type="OrthoDB" id="4346289at2759"/>
<protein>
    <submittedName>
        <fullName evidence="2">Uncharacterized protein</fullName>
    </submittedName>
</protein>
<gene>
    <name evidence="2" type="ORF">PENSTE_c003G08415</name>
</gene>
<dbReference type="AlphaFoldDB" id="A0A1V6TR72"/>
<feature type="region of interest" description="Disordered" evidence="1">
    <location>
        <begin position="154"/>
        <end position="207"/>
    </location>
</feature>
<keyword evidence="3" id="KW-1185">Reference proteome</keyword>